<accession>A0A497XLP5</accession>
<keyword evidence="2 7" id="KW-1003">Cell membrane</keyword>
<evidence type="ECO:0000256" key="7">
    <source>
        <dbReference type="HAMAP-Rule" id="MF_01147"/>
    </source>
</evidence>
<comment type="caution">
    <text evidence="8">The sequence shown here is derived from an EMBL/GenBank/DDBJ whole genome shotgun (WGS) entry which is preliminary data.</text>
</comment>
<name>A0A497XLP5_9AQUI</name>
<dbReference type="EMBL" id="RCCJ01000001">
    <property type="protein sequence ID" value="RLJ69797.1"/>
    <property type="molecule type" value="Genomic_DNA"/>
</dbReference>
<keyword evidence="8" id="KW-0449">Lipoprotein</keyword>
<dbReference type="UniPathway" id="UPA00664"/>
<dbReference type="NCBIfam" id="TIGR00544">
    <property type="entry name" value="lgt"/>
    <property type="match status" value="1"/>
</dbReference>
<dbReference type="GO" id="GO:0008961">
    <property type="term" value="F:phosphatidylglycerol-prolipoprotein diacylglyceryl transferase activity"/>
    <property type="evidence" value="ECO:0007669"/>
    <property type="project" value="UniProtKB-UniRule"/>
</dbReference>
<protein>
    <recommendedName>
        <fullName evidence="7">Phosphatidylglycerol--prolipoprotein diacylglyceryl transferase</fullName>
        <ecNumber evidence="7">2.5.1.145</ecNumber>
    </recommendedName>
</protein>
<feature type="transmembrane region" description="Helical" evidence="7">
    <location>
        <begin position="13"/>
        <end position="35"/>
    </location>
</feature>
<feature type="binding site" evidence="7">
    <location>
        <position position="129"/>
    </location>
    <ligand>
        <name>a 1,2-diacyl-sn-glycero-3-phospho-(1'-sn-glycerol)</name>
        <dbReference type="ChEBI" id="CHEBI:64716"/>
    </ligand>
</feature>
<comment type="subcellular location">
    <subcellularLocation>
        <location evidence="7">Cell membrane</location>
        <topology evidence="7">Multi-pass membrane protein</topology>
    </subcellularLocation>
</comment>
<comment type="catalytic activity">
    <reaction evidence="7">
        <text>L-cysteinyl-[prolipoprotein] + a 1,2-diacyl-sn-glycero-3-phospho-(1'-sn-glycerol) = an S-1,2-diacyl-sn-glyceryl-L-cysteinyl-[prolipoprotein] + sn-glycerol 1-phosphate + H(+)</text>
        <dbReference type="Rhea" id="RHEA:56712"/>
        <dbReference type="Rhea" id="RHEA-COMP:14679"/>
        <dbReference type="Rhea" id="RHEA-COMP:14680"/>
        <dbReference type="ChEBI" id="CHEBI:15378"/>
        <dbReference type="ChEBI" id="CHEBI:29950"/>
        <dbReference type="ChEBI" id="CHEBI:57685"/>
        <dbReference type="ChEBI" id="CHEBI:64716"/>
        <dbReference type="ChEBI" id="CHEBI:140658"/>
        <dbReference type="EC" id="2.5.1.145"/>
    </reaction>
</comment>
<evidence type="ECO:0000313" key="9">
    <source>
        <dbReference type="Proteomes" id="UP000267841"/>
    </source>
</evidence>
<sequence>MFPELIEVFGLKISTYGVLVAIGLIFAYFLAIRLSRSQGIPEEKAESVFIYAAVFGIVGSRIAFLIEHPEEIKSLIDFVALWKGGVSFLGGLAGGILGALIAVKRHSLPLWKVADVAAPSLALAHSIGRLGCTAAGCCYGRPVPNAEDVSVGIHFMKDFPFFYIVFPSGAVAPHGIPLYPTQLLEAGGNFLIFLILLFLFKRKRFDGEVFSLYMLLYGAERFTLEFYRGVTPPIPGLGLTWNQVATLMMVVLAVALFLILKKQPSPAEEH</sequence>
<dbReference type="Pfam" id="PF01790">
    <property type="entry name" value="LGT"/>
    <property type="match status" value="1"/>
</dbReference>
<feature type="transmembrane region" description="Helical" evidence="7">
    <location>
        <begin position="86"/>
        <end position="103"/>
    </location>
</feature>
<proteinExistence type="inferred from homology"/>
<feature type="transmembrane region" description="Helical" evidence="7">
    <location>
        <begin position="47"/>
        <end position="66"/>
    </location>
</feature>
<dbReference type="AlphaFoldDB" id="A0A497XLP5"/>
<dbReference type="PANTHER" id="PTHR30589">
    <property type="entry name" value="PROLIPOPROTEIN DIACYLGLYCERYL TRANSFERASE"/>
    <property type="match status" value="1"/>
</dbReference>
<feature type="transmembrane region" description="Helical" evidence="7">
    <location>
        <begin position="159"/>
        <end position="176"/>
    </location>
</feature>
<dbReference type="GO" id="GO:0005886">
    <property type="term" value="C:plasma membrane"/>
    <property type="evidence" value="ECO:0007669"/>
    <property type="project" value="UniProtKB-SubCell"/>
</dbReference>
<organism evidence="8 9">
    <name type="scientific">Hydrogenivirga caldilitoris</name>
    <dbReference type="NCBI Taxonomy" id="246264"/>
    <lineage>
        <taxon>Bacteria</taxon>
        <taxon>Pseudomonadati</taxon>
        <taxon>Aquificota</taxon>
        <taxon>Aquificia</taxon>
        <taxon>Aquificales</taxon>
        <taxon>Aquificaceae</taxon>
        <taxon>Hydrogenivirga</taxon>
    </lineage>
</organism>
<evidence type="ECO:0000313" key="8">
    <source>
        <dbReference type="EMBL" id="RLJ69797.1"/>
    </source>
</evidence>
<keyword evidence="5 7" id="KW-1133">Transmembrane helix</keyword>
<evidence type="ECO:0000256" key="3">
    <source>
        <dbReference type="ARBA" id="ARBA00022679"/>
    </source>
</evidence>
<feature type="transmembrane region" description="Helical" evidence="7">
    <location>
        <begin position="241"/>
        <end position="260"/>
    </location>
</feature>
<feature type="transmembrane region" description="Helical" evidence="7">
    <location>
        <begin position="212"/>
        <end position="229"/>
    </location>
</feature>
<dbReference type="OrthoDB" id="871140at2"/>
<dbReference type="EC" id="2.5.1.145" evidence="7"/>
<evidence type="ECO:0000256" key="5">
    <source>
        <dbReference type="ARBA" id="ARBA00022989"/>
    </source>
</evidence>
<evidence type="ECO:0000256" key="6">
    <source>
        <dbReference type="ARBA" id="ARBA00023136"/>
    </source>
</evidence>
<keyword evidence="3 7" id="KW-0808">Transferase</keyword>
<dbReference type="PANTHER" id="PTHR30589:SF0">
    <property type="entry name" value="PHOSPHATIDYLGLYCEROL--PROLIPOPROTEIN DIACYLGLYCERYL TRANSFERASE"/>
    <property type="match status" value="1"/>
</dbReference>
<evidence type="ECO:0000256" key="1">
    <source>
        <dbReference type="ARBA" id="ARBA00007150"/>
    </source>
</evidence>
<keyword evidence="4 7" id="KW-0812">Transmembrane</keyword>
<keyword evidence="6 7" id="KW-0472">Membrane</keyword>
<dbReference type="GO" id="GO:0042158">
    <property type="term" value="P:lipoprotein biosynthetic process"/>
    <property type="evidence" value="ECO:0007669"/>
    <property type="project" value="UniProtKB-UniRule"/>
</dbReference>
<keyword evidence="9" id="KW-1185">Reference proteome</keyword>
<feature type="transmembrane region" description="Helical" evidence="7">
    <location>
        <begin position="182"/>
        <end position="200"/>
    </location>
</feature>
<dbReference type="RefSeq" id="WP_121008645.1">
    <property type="nucleotide sequence ID" value="NZ_RCCJ01000001.1"/>
</dbReference>
<dbReference type="HAMAP" id="MF_01147">
    <property type="entry name" value="Lgt"/>
    <property type="match status" value="1"/>
</dbReference>
<dbReference type="InterPro" id="IPR001640">
    <property type="entry name" value="Lgt"/>
</dbReference>
<reference evidence="8 9" key="1">
    <citation type="submission" date="2018-10" db="EMBL/GenBank/DDBJ databases">
        <title>Genomic Encyclopedia of Archaeal and Bacterial Type Strains, Phase II (KMG-II): from individual species to whole genera.</title>
        <authorList>
            <person name="Goeker M."/>
        </authorList>
    </citation>
    <scope>NUCLEOTIDE SEQUENCE [LARGE SCALE GENOMIC DNA]</scope>
    <source>
        <strain evidence="8 9">DSM 16510</strain>
    </source>
</reference>
<gene>
    <name evidence="7" type="primary">lgt</name>
    <name evidence="8" type="ORF">BCF55_0053</name>
</gene>
<evidence type="ECO:0000256" key="4">
    <source>
        <dbReference type="ARBA" id="ARBA00022692"/>
    </source>
</evidence>
<comment type="pathway">
    <text evidence="7">Protein modification; lipoprotein biosynthesis (diacylglyceryl transfer).</text>
</comment>
<comment type="similarity">
    <text evidence="1 7">Belongs to the Lgt family.</text>
</comment>
<comment type="function">
    <text evidence="7">Catalyzes the transfer of the diacylglyceryl group from phosphatidylglycerol to the sulfhydryl group of the N-terminal cysteine of a prolipoprotein, the first step in the formation of mature lipoproteins.</text>
</comment>
<evidence type="ECO:0000256" key="2">
    <source>
        <dbReference type="ARBA" id="ARBA00022475"/>
    </source>
</evidence>
<dbReference type="Proteomes" id="UP000267841">
    <property type="component" value="Unassembled WGS sequence"/>
</dbReference>